<feature type="compositionally biased region" description="Basic and acidic residues" evidence="1">
    <location>
        <begin position="224"/>
        <end position="234"/>
    </location>
</feature>
<comment type="caution">
    <text evidence="2">The sequence shown here is derived from an EMBL/GenBank/DDBJ whole genome shotgun (WGS) entry which is preliminary data.</text>
</comment>
<feature type="compositionally biased region" description="Polar residues" evidence="1">
    <location>
        <begin position="239"/>
        <end position="252"/>
    </location>
</feature>
<name>A0A8T0NI04_PANVG</name>
<dbReference type="PANTHER" id="PTHR33170:SF8">
    <property type="entry name" value="OS07G0485366 PROTEIN"/>
    <property type="match status" value="1"/>
</dbReference>
<evidence type="ECO:0000313" key="3">
    <source>
        <dbReference type="Proteomes" id="UP000823388"/>
    </source>
</evidence>
<evidence type="ECO:0008006" key="4">
    <source>
        <dbReference type="Google" id="ProtNLM"/>
    </source>
</evidence>
<protein>
    <recommendedName>
        <fullName evidence="4">DUF4283 domain-containing protein</fullName>
    </recommendedName>
</protein>
<accession>A0A8T0NI04</accession>
<feature type="region of interest" description="Disordered" evidence="1">
    <location>
        <begin position="201"/>
        <end position="287"/>
    </location>
</feature>
<dbReference type="Proteomes" id="UP000823388">
    <property type="component" value="Chromosome 9K"/>
</dbReference>
<proteinExistence type="predicted"/>
<organism evidence="2 3">
    <name type="scientific">Panicum virgatum</name>
    <name type="common">Blackwell switchgrass</name>
    <dbReference type="NCBI Taxonomy" id="38727"/>
    <lineage>
        <taxon>Eukaryota</taxon>
        <taxon>Viridiplantae</taxon>
        <taxon>Streptophyta</taxon>
        <taxon>Embryophyta</taxon>
        <taxon>Tracheophyta</taxon>
        <taxon>Spermatophyta</taxon>
        <taxon>Magnoliopsida</taxon>
        <taxon>Liliopsida</taxon>
        <taxon>Poales</taxon>
        <taxon>Poaceae</taxon>
        <taxon>PACMAD clade</taxon>
        <taxon>Panicoideae</taxon>
        <taxon>Panicodae</taxon>
        <taxon>Paniceae</taxon>
        <taxon>Panicinae</taxon>
        <taxon>Panicum</taxon>
        <taxon>Panicum sect. Hiantes</taxon>
    </lineage>
</organism>
<dbReference type="PANTHER" id="PTHR33170">
    <property type="entry name" value="DUF4283 DOMAIN-CONTAINING PROTEIN-RELATED"/>
    <property type="match status" value="1"/>
</dbReference>
<dbReference type="AlphaFoldDB" id="A0A8T0NI04"/>
<feature type="region of interest" description="Disordered" evidence="1">
    <location>
        <begin position="680"/>
        <end position="705"/>
    </location>
</feature>
<feature type="compositionally biased region" description="Basic residues" evidence="1">
    <location>
        <begin position="680"/>
        <end position="698"/>
    </location>
</feature>
<evidence type="ECO:0000313" key="2">
    <source>
        <dbReference type="EMBL" id="KAG2548863.1"/>
    </source>
</evidence>
<keyword evidence="3" id="KW-1185">Reference proteome</keyword>
<reference evidence="2 3" key="1">
    <citation type="submission" date="2020-05" db="EMBL/GenBank/DDBJ databases">
        <title>WGS assembly of Panicum virgatum.</title>
        <authorList>
            <person name="Lovell J.T."/>
            <person name="Jenkins J."/>
            <person name="Shu S."/>
            <person name="Juenger T.E."/>
            <person name="Schmutz J."/>
        </authorList>
    </citation>
    <scope>NUCLEOTIDE SEQUENCE [LARGE SCALE GENOMIC DNA]</scope>
    <source>
        <strain evidence="3">cv. AP13</strain>
    </source>
</reference>
<gene>
    <name evidence="2" type="ORF">PVAP13_9KG203400</name>
</gene>
<sequence length="705" mass="76487">MPKPNASFFGSGKKEFAFIRITDVDYKLETPDPSPTGLVTVSGGRITAEVVQSELARIIRTDWKWEALVHDENSFLVAFPSDDSLQRMVDIGFQLKNHGVTLTVSVWQNDQDIAPTYELEEVWVHVTGVPHAYRHYLVFWAVGTVIGATLEVDMLTYRMKGVIRIKVGMMDKRQLPHTTDLVFGTQGYHVTFAQEDELFLPATLPPEDDDPMDFDNFRDGNGSAEDKDRDDSSKKLKRTSQPESSLPQTKNVGSGPAPMQCRIAVTPMGNHRSCPPRKPVLSEGTTKSTKIAVTEPRGGFRPIPGNTFGKYHPFFTSEYGCVKSDFSQCLLSDAVKQQGEVIDTPLGVDALSTGMGAQMAGPMGDSSMVMDKNPQELKPALQVQTGSESVTYSSQANVTPPRNNGQCSGFFGSASEELHTVSSFCVADYANSPSSGPSVMASPIIPESNTDTPSPLSDNCCDNFRSSLDLSGTDTVVSAKAGVTTPSKQQVVLASGQPEVFTPAAFKTPTNSIAGTECDDISGVGSVFLDGKRRSARANYSFSADGNPAADELVLDKAKRRAAIRNLDNPAGTYPPGNISLKLPMDNSVAKLKSIGISMGSSSKEIIVSSNALKRIEVDKVKVQPKNKRADTNLNPFDLSDEEDPENENRLLSHLIKDITDVDLDDLDLGMRICDLKVTGRKSKSTAKKAKARKKTQKLNKSVSP</sequence>
<dbReference type="EMBL" id="CM029053">
    <property type="protein sequence ID" value="KAG2548863.1"/>
    <property type="molecule type" value="Genomic_DNA"/>
</dbReference>
<evidence type="ECO:0000256" key="1">
    <source>
        <dbReference type="SAM" id="MobiDB-lite"/>
    </source>
</evidence>